<evidence type="ECO:0000313" key="2">
    <source>
        <dbReference type="Proteomes" id="UP000287033"/>
    </source>
</evidence>
<proteinExistence type="predicted"/>
<comment type="caution">
    <text evidence="1">The sequence shown here is derived from an EMBL/GenBank/DDBJ whole genome shotgun (WGS) entry which is preliminary data.</text>
</comment>
<evidence type="ECO:0000313" key="1">
    <source>
        <dbReference type="EMBL" id="GCC47221.1"/>
    </source>
</evidence>
<organism evidence="1 2">
    <name type="scientific">Chiloscyllium punctatum</name>
    <name type="common">Brownbanded bambooshark</name>
    <name type="synonym">Hemiscyllium punctatum</name>
    <dbReference type="NCBI Taxonomy" id="137246"/>
    <lineage>
        <taxon>Eukaryota</taxon>
        <taxon>Metazoa</taxon>
        <taxon>Chordata</taxon>
        <taxon>Craniata</taxon>
        <taxon>Vertebrata</taxon>
        <taxon>Chondrichthyes</taxon>
        <taxon>Elasmobranchii</taxon>
        <taxon>Galeomorphii</taxon>
        <taxon>Galeoidea</taxon>
        <taxon>Orectolobiformes</taxon>
        <taxon>Hemiscylliidae</taxon>
        <taxon>Chiloscyllium</taxon>
    </lineage>
</organism>
<reference evidence="1 2" key="1">
    <citation type="journal article" date="2018" name="Nat. Ecol. Evol.">
        <title>Shark genomes provide insights into elasmobranch evolution and the origin of vertebrates.</title>
        <authorList>
            <person name="Hara Y"/>
            <person name="Yamaguchi K"/>
            <person name="Onimaru K"/>
            <person name="Kadota M"/>
            <person name="Koyanagi M"/>
            <person name="Keeley SD"/>
            <person name="Tatsumi K"/>
            <person name="Tanaka K"/>
            <person name="Motone F"/>
            <person name="Kageyama Y"/>
            <person name="Nozu R"/>
            <person name="Adachi N"/>
            <person name="Nishimura O"/>
            <person name="Nakagawa R"/>
            <person name="Tanegashima C"/>
            <person name="Kiyatake I"/>
            <person name="Matsumoto R"/>
            <person name="Murakumo K"/>
            <person name="Nishida K"/>
            <person name="Terakita A"/>
            <person name="Kuratani S"/>
            <person name="Sato K"/>
            <person name="Hyodo S Kuraku.S."/>
        </authorList>
    </citation>
    <scope>NUCLEOTIDE SEQUENCE [LARGE SCALE GENOMIC DNA]</scope>
</reference>
<sequence length="94" mass="10432">MDSIVADGRAEADDRFETARITAAVNALAEQHAGREDQFRAAMAQLLKAELIAARATAQALLLKDRHGRRCAERLCFVQDEIIRILYAAATRHL</sequence>
<accession>A0A401TX42</accession>
<keyword evidence="2" id="KW-1185">Reference proteome</keyword>
<dbReference type="Proteomes" id="UP000287033">
    <property type="component" value="Unassembled WGS sequence"/>
</dbReference>
<feature type="non-terminal residue" evidence="1">
    <location>
        <position position="94"/>
    </location>
</feature>
<name>A0A401TX42_CHIPU</name>
<gene>
    <name evidence="1" type="ORF">chiPu_0031238</name>
</gene>
<dbReference type="AlphaFoldDB" id="A0A401TX42"/>
<protein>
    <submittedName>
        <fullName evidence="1">Uncharacterized protein</fullName>
    </submittedName>
</protein>
<dbReference type="EMBL" id="BEZZ01204734">
    <property type="protein sequence ID" value="GCC47221.1"/>
    <property type="molecule type" value="Genomic_DNA"/>
</dbReference>